<organism evidence="2 3">
    <name type="scientific">Smittium megazygosporum</name>
    <dbReference type="NCBI Taxonomy" id="133381"/>
    <lineage>
        <taxon>Eukaryota</taxon>
        <taxon>Fungi</taxon>
        <taxon>Fungi incertae sedis</taxon>
        <taxon>Zoopagomycota</taxon>
        <taxon>Kickxellomycotina</taxon>
        <taxon>Harpellomycetes</taxon>
        <taxon>Harpellales</taxon>
        <taxon>Legeriomycetaceae</taxon>
        <taxon>Smittium</taxon>
    </lineage>
</organism>
<reference evidence="2 3" key="1">
    <citation type="journal article" date="2018" name="MBio">
        <title>Comparative Genomics Reveals the Core Gene Toolbox for the Fungus-Insect Symbiosis.</title>
        <authorList>
            <person name="Wang Y."/>
            <person name="Stata M."/>
            <person name="Wang W."/>
            <person name="Stajich J.E."/>
            <person name="White M.M."/>
            <person name="Moncalvo J.M."/>
        </authorList>
    </citation>
    <scope>NUCLEOTIDE SEQUENCE [LARGE SCALE GENOMIC DNA]</scope>
    <source>
        <strain evidence="2 3">SC-DP-2</strain>
    </source>
</reference>
<feature type="non-terminal residue" evidence="2">
    <location>
        <position position="566"/>
    </location>
</feature>
<evidence type="ECO:0000313" key="2">
    <source>
        <dbReference type="EMBL" id="PVV01559.1"/>
    </source>
</evidence>
<feature type="signal peptide" evidence="1">
    <location>
        <begin position="1"/>
        <end position="23"/>
    </location>
</feature>
<keyword evidence="1" id="KW-0732">Signal</keyword>
<proteinExistence type="predicted"/>
<dbReference type="EMBL" id="MBFS01000988">
    <property type="protein sequence ID" value="PVV01559.1"/>
    <property type="molecule type" value="Genomic_DNA"/>
</dbReference>
<feature type="chain" id="PRO_5015575842" evidence="1">
    <location>
        <begin position="24"/>
        <end position="566"/>
    </location>
</feature>
<comment type="caution">
    <text evidence="2">The sequence shown here is derived from an EMBL/GenBank/DDBJ whole genome shotgun (WGS) entry which is preliminary data.</text>
</comment>
<dbReference type="Proteomes" id="UP000245609">
    <property type="component" value="Unassembled WGS sequence"/>
</dbReference>
<protein>
    <submittedName>
        <fullName evidence="2">Uncharacterized protein</fullName>
    </submittedName>
</protein>
<name>A0A2T9ZAB9_9FUNG</name>
<evidence type="ECO:0000256" key="1">
    <source>
        <dbReference type="SAM" id="SignalP"/>
    </source>
</evidence>
<gene>
    <name evidence="2" type="ORF">BB560_004019</name>
</gene>
<evidence type="ECO:0000313" key="3">
    <source>
        <dbReference type="Proteomes" id="UP000245609"/>
    </source>
</evidence>
<dbReference type="AlphaFoldDB" id="A0A2T9ZAB9"/>
<keyword evidence="3" id="KW-1185">Reference proteome</keyword>
<accession>A0A2T9ZAB9</accession>
<sequence>MNTKSVLFAFLALLYVRFELVLGIRTLYTEKIFHEDETLARTTEDKIEVKSTEKNECIVFYETEDNNEYATVYDNANAGYALDPSSFELVTINIRNIKAFEDAVSSLMGLTDGFERNVDVFMMDEDILYSKIDKTSKTVTSELDKEFFSYTGTKSASWHNTKPDNEFKEEPSVIKTTNSFPTYPVEHLNREYFTSEVDDQKIGYSIPEYITTKEHLDTAKESSVLEPTKAGADTYLTKDLVYETTYGYKDIEAPETLLCENCGFTYNGHSSKPIMYKNSKHFTTKKYFEKTIENNEYFSSMGKAKTVHKTSKYTPGDTELPNTNGANIATLTTNITDYQYPGGKSTKITSSVYLEASEQAESYQIGTESLEKQKETKTIDFGPRELEYTNKDELCDIFIPNTRLYFSTYVTNRPVSDAYQFKTAEKCSENFPIYTFEKPIVPSDIFSVAEKSTVYFQKEINYMDRRSTQPLDDPDVIYKTRPYIDKEASKLTRNTIKTSSNDGLTDVLGLEIYDKTRHSTIIVTSFPLDNDDTDLTPTRTMTETTSSFDKFDKSEISDITSYFDEE</sequence>